<feature type="region of interest" description="Disordered" evidence="1">
    <location>
        <begin position="1146"/>
        <end position="1165"/>
    </location>
</feature>
<dbReference type="Pfam" id="PF00873">
    <property type="entry name" value="ACR_tran"/>
    <property type="match status" value="2"/>
</dbReference>
<feature type="transmembrane region" description="Helical" evidence="2">
    <location>
        <begin position="1094"/>
        <end position="1121"/>
    </location>
</feature>
<dbReference type="InterPro" id="IPR001036">
    <property type="entry name" value="Acrflvin-R"/>
</dbReference>
<keyword evidence="2" id="KW-0472">Membrane</keyword>
<feature type="transmembrane region" description="Helical" evidence="2">
    <location>
        <begin position="355"/>
        <end position="375"/>
    </location>
</feature>
<dbReference type="Gene3D" id="3.30.70.1440">
    <property type="entry name" value="Multidrug efflux transporter AcrB pore domain"/>
    <property type="match status" value="1"/>
</dbReference>
<evidence type="ECO:0000313" key="3">
    <source>
        <dbReference type="EMBL" id="MCP9291602.1"/>
    </source>
</evidence>
<dbReference type="Proteomes" id="UP001139125">
    <property type="component" value="Unassembled WGS sequence"/>
</dbReference>
<feature type="transmembrane region" description="Helical" evidence="2">
    <location>
        <begin position="487"/>
        <end position="510"/>
    </location>
</feature>
<dbReference type="Gene3D" id="3.30.70.1320">
    <property type="entry name" value="Multidrug efflux transporter AcrB pore domain like"/>
    <property type="match status" value="1"/>
</dbReference>
<feature type="transmembrane region" description="Helical" evidence="2">
    <location>
        <begin position="36"/>
        <end position="56"/>
    </location>
</feature>
<sequence length="1165" mass="127540">MSTDDITNGAGAKRSIPDSSNRKEFWLSSFSINNRISVLVLIMLVAVLGIVSYITIPKESFPNITVPNIFVVTIYPGVSPEDMESLITRKLEDELSNISDVKTMTSTSSEGYSNINLEFNTGIDIDEALQKVREKVDLAKPELPEDAEDPTIQEVNLSEFPIMQVNLSGDYSLDILKEIAEDLQEDIEAVPSVLGVDLTGGLEREVQVDVDLPKMKYYNLSFTDIIAAIQQENVTVPGGDITVGTKNFLLRVPGQYETTAPLEDIVVNADDDKPVYIRDVATVTFGYKERETYSTLDGSPVITLGIKKRTGQNILDTSTEVKSILEEALPALPPSTVYKITNDQSKDVVSMVANLENNIISGLILVVGVLLFFLGVRNASFVGVSIPLSMFLSFIILSALGITMNMIVLFSLILALGMLVDNAIVVVENIYRYLEEGFDNFEAAKKGTGEVALPIISGTATTLAAFAPMIFWPGIVGEFMGYLPKTLIITLSSSLFVGLIINPVICALFMRVDTEQGKAVMTKAGKITLYVFLSLIGLVLLISSFITWTMLITLGVILWVSNKYVLEPIGNWWQREGLNKVLDRYERILAWTLNGVVGPLITFVIAGIVFIGSFLSLYFFFPGSEFFPEDIPPRDIYVQIETPVGSDVEFTKSVVDKVAARVEQMPYNVDYNTILATSGAAITSDPAASGGNSTHLGTVAINFVDYEERQKGVFEAMEYMRNDLSGLVAGAKITVEKPQDGPPTGPPINLEISGPQMDQLTRISNRVLEIMEEDSIFAKLDGLETDLPEARPEVKVEVDREKAALFDLNTNEVGMTVRQAINGVEASKFRDGKEEYEIIVRLSDEYRDDLSTLADLTIFQEGIQVPLSEVATWEVSDGFGGIRHKESERVITVSADVRSGYQSNAVLAEAQVLLQDYLDGLPGGYSYEWTGQQQDQQESFEFLGKAFLIALFLIAFILVSQFNSVAKPVIILSSVIMSTAGVFYGLVTFQMALGLMAILGIISLAGVVVNNAIVLIDYVDILRTRDGLDLRSALIEGGKVRFRPVILTAITTTLGLVPLAIGFNFDFITLVSSPITFFSNLSEYIFWGGEQAAWWGPMAIAVIVGLIFATALTLILVPVLYSVIERGRRKVNTIMFGTTEPGIIKDQSELNGESKGKPALEPSAG</sequence>
<evidence type="ECO:0000313" key="4">
    <source>
        <dbReference type="Proteomes" id="UP001139125"/>
    </source>
</evidence>
<dbReference type="Gene3D" id="1.20.1640.10">
    <property type="entry name" value="Multidrug efflux transporter AcrB transmembrane domain"/>
    <property type="match status" value="2"/>
</dbReference>
<dbReference type="SUPFAM" id="SSF82714">
    <property type="entry name" value="Multidrug efflux transporter AcrB TolC docking domain, DN and DC subdomains"/>
    <property type="match status" value="2"/>
</dbReference>
<dbReference type="PRINTS" id="PR00702">
    <property type="entry name" value="ACRIFLAVINRP"/>
</dbReference>
<feature type="transmembrane region" description="Helical" evidence="2">
    <location>
        <begin position="969"/>
        <end position="987"/>
    </location>
</feature>
<feature type="transmembrane region" description="Helical" evidence="2">
    <location>
        <begin position="451"/>
        <end position="475"/>
    </location>
</feature>
<proteinExistence type="predicted"/>
<accession>A0A9X2L3I5</accession>
<dbReference type="EMBL" id="JANDBC010000001">
    <property type="protein sequence ID" value="MCP9291602.1"/>
    <property type="molecule type" value="Genomic_DNA"/>
</dbReference>
<dbReference type="GO" id="GO:0042910">
    <property type="term" value="F:xenobiotic transmembrane transporter activity"/>
    <property type="evidence" value="ECO:0007669"/>
    <property type="project" value="TreeGrafter"/>
</dbReference>
<reference evidence="3" key="1">
    <citation type="submission" date="2022-06" db="EMBL/GenBank/DDBJ databases">
        <title>Gracilimonas sp. CAU 1638 isolated from sea sediment.</title>
        <authorList>
            <person name="Kim W."/>
        </authorList>
    </citation>
    <scope>NUCLEOTIDE SEQUENCE</scope>
    <source>
        <strain evidence="3">CAU 1638</strain>
    </source>
</reference>
<dbReference type="RefSeq" id="WP_255134465.1">
    <property type="nucleotide sequence ID" value="NZ_JANDBC010000001.1"/>
</dbReference>
<feature type="transmembrane region" description="Helical" evidence="2">
    <location>
        <begin position="1040"/>
        <end position="1063"/>
    </location>
</feature>
<name>A0A9X2L3I5_9BACT</name>
<dbReference type="SUPFAM" id="SSF82866">
    <property type="entry name" value="Multidrug efflux transporter AcrB transmembrane domain"/>
    <property type="match status" value="2"/>
</dbReference>
<evidence type="ECO:0000256" key="1">
    <source>
        <dbReference type="SAM" id="MobiDB-lite"/>
    </source>
</evidence>
<evidence type="ECO:0000256" key="2">
    <source>
        <dbReference type="SAM" id="Phobius"/>
    </source>
</evidence>
<dbReference type="Gene3D" id="3.30.2090.10">
    <property type="entry name" value="Multidrug efflux transporter AcrB TolC docking domain, DN and DC subdomains"/>
    <property type="match status" value="2"/>
</dbReference>
<feature type="transmembrane region" description="Helical" evidence="2">
    <location>
        <begin position="993"/>
        <end position="1019"/>
    </location>
</feature>
<dbReference type="GO" id="GO:0005886">
    <property type="term" value="C:plasma membrane"/>
    <property type="evidence" value="ECO:0007669"/>
    <property type="project" value="TreeGrafter"/>
</dbReference>
<keyword evidence="4" id="KW-1185">Reference proteome</keyword>
<dbReference type="PANTHER" id="PTHR32063">
    <property type="match status" value="1"/>
</dbReference>
<keyword evidence="2" id="KW-1133">Transmembrane helix</keyword>
<dbReference type="AlphaFoldDB" id="A0A9X2L3I5"/>
<dbReference type="InterPro" id="IPR027463">
    <property type="entry name" value="AcrB_DN_DC_subdom"/>
</dbReference>
<feature type="transmembrane region" description="Helical" evidence="2">
    <location>
        <begin position="942"/>
        <end position="962"/>
    </location>
</feature>
<feature type="transmembrane region" description="Helical" evidence="2">
    <location>
        <begin position="407"/>
        <end position="431"/>
    </location>
</feature>
<feature type="transmembrane region" description="Helical" evidence="2">
    <location>
        <begin position="381"/>
        <end position="400"/>
    </location>
</feature>
<dbReference type="SUPFAM" id="SSF82693">
    <property type="entry name" value="Multidrug efflux transporter AcrB pore domain, PN1, PN2, PC1 and PC2 subdomains"/>
    <property type="match status" value="3"/>
</dbReference>
<keyword evidence="2" id="KW-0812">Transmembrane</keyword>
<gene>
    <name evidence="3" type="ORF">NM125_08410</name>
</gene>
<protein>
    <submittedName>
        <fullName evidence="3">Efflux RND transporter permease subunit</fullName>
    </submittedName>
</protein>
<feature type="transmembrane region" description="Helical" evidence="2">
    <location>
        <begin position="588"/>
        <end position="621"/>
    </location>
</feature>
<comment type="caution">
    <text evidence="3">The sequence shown here is derived from an EMBL/GenBank/DDBJ whole genome shotgun (WGS) entry which is preliminary data.</text>
</comment>
<feature type="transmembrane region" description="Helical" evidence="2">
    <location>
        <begin position="530"/>
        <end position="560"/>
    </location>
</feature>
<organism evidence="3 4">
    <name type="scientific">Gracilimonas sediminicola</name>
    <dbReference type="NCBI Taxonomy" id="2952158"/>
    <lineage>
        <taxon>Bacteria</taxon>
        <taxon>Pseudomonadati</taxon>
        <taxon>Balneolota</taxon>
        <taxon>Balneolia</taxon>
        <taxon>Balneolales</taxon>
        <taxon>Balneolaceae</taxon>
        <taxon>Gracilimonas</taxon>
    </lineage>
</organism>
<feature type="compositionally biased region" description="Basic and acidic residues" evidence="1">
    <location>
        <begin position="1146"/>
        <end position="1158"/>
    </location>
</feature>
<dbReference type="Gene3D" id="3.30.70.1430">
    <property type="entry name" value="Multidrug efflux transporter AcrB pore domain"/>
    <property type="match status" value="2"/>
</dbReference>
<dbReference type="PANTHER" id="PTHR32063:SF0">
    <property type="entry name" value="SWARMING MOTILITY PROTEIN SWRC"/>
    <property type="match status" value="1"/>
</dbReference>